<feature type="domain" description="ABC transporter" evidence="10">
    <location>
        <begin position="349"/>
        <end position="585"/>
    </location>
</feature>
<keyword evidence="4" id="KW-0547">Nucleotide-binding</keyword>
<dbReference type="STRING" id="1384459.GL4_3025"/>
<evidence type="ECO:0000256" key="7">
    <source>
        <dbReference type="ARBA" id="ARBA00023136"/>
    </source>
</evidence>
<dbReference type="Gene3D" id="3.40.50.300">
    <property type="entry name" value="P-loop containing nucleotide triphosphate hydrolases"/>
    <property type="match status" value="1"/>
</dbReference>
<evidence type="ECO:0000256" key="3">
    <source>
        <dbReference type="ARBA" id="ARBA00022692"/>
    </source>
</evidence>
<dbReference type="InterPro" id="IPR017871">
    <property type="entry name" value="ABC_transporter-like_CS"/>
</dbReference>
<dbReference type="InterPro" id="IPR003593">
    <property type="entry name" value="AAA+_ATPase"/>
</dbReference>
<dbReference type="FunFam" id="3.40.50.300:FF:000218">
    <property type="entry name" value="Multidrug ABC transporter ATP-binding protein"/>
    <property type="match status" value="1"/>
</dbReference>
<keyword evidence="3 9" id="KW-0812">Transmembrane</keyword>
<name>A0A0A8K7F3_9HYPH</name>
<evidence type="ECO:0000313" key="12">
    <source>
        <dbReference type="EMBL" id="BAQ18457.1"/>
    </source>
</evidence>
<proteinExistence type="inferred from homology"/>
<dbReference type="GO" id="GO:0016887">
    <property type="term" value="F:ATP hydrolysis activity"/>
    <property type="evidence" value="ECO:0007669"/>
    <property type="project" value="InterPro"/>
</dbReference>
<dbReference type="SMART" id="SM00382">
    <property type="entry name" value="AAA"/>
    <property type="match status" value="1"/>
</dbReference>
<evidence type="ECO:0000256" key="5">
    <source>
        <dbReference type="ARBA" id="ARBA00022840"/>
    </source>
</evidence>
<dbReference type="GO" id="GO:0005524">
    <property type="term" value="F:ATP binding"/>
    <property type="evidence" value="ECO:0007669"/>
    <property type="project" value="UniProtKB-KW"/>
</dbReference>
<dbReference type="InterPro" id="IPR027417">
    <property type="entry name" value="P-loop_NTPase"/>
</dbReference>
<dbReference type="InterPro" id="IPR011918">
    <property type="entry name" value="ABC_MsbA_ATP-bd"/>
</dbReference>
<feature type="domain" description="ABC transmembrane type-1" evidence="11">
    <location>
        <begin position="32"/>
        <end position="314"/>
    </location>
</feature>
<dbReference type="HOGENOM" id="CLU_000604_84_3_5"/>
<dbReference type="PANTHER" id="PTHR43394">
    <property type="entry name" value="ATP-DEPENDENT PERMEASE MDL1, MITOCHONDRIAL"/>
    <property type="match status" value="1"/>
</dbReference>
<feature type="transmembrane region" description="Helical" evidence="9">
    <location>
        <begin position="29"/>
        <end position="50"/>
    </location>
</feature>
<keyword evidence="5" id="KW-0067">ATP-binding</keyword>
<dbReference type="Pfam" id="PF00005">
    <property type="entry name" value="ABC_tran"/>
    <property type="match status" value="1"/>
</dbReference>
<keyword evidence="7 9" id="KW-0472">Membrane</keyword>
<dbReference type="Proteomes" id="UP000031643">
    <property type="component" value="Chromosome"/>
</dbReference>
<dbReference type="GO" id="GO:0005886">
    <property type="term" value="C:plasma membrane"/>
    <property type="evidence" value="ECO:0007669"/>
    <property type="project" value="UniProtKB-SubCell"/>
</dbReference>
<keyword evidence="13" id="KW-1185">Reference proteome</keyword>
<gene>
    <name evidence="12" type="ORF">GL4_3025</name>
</gene>
<comment type="function">
    <text evidence="8">Part of an ABC transporter complex. Transmembrane domains (TMD) form a pore in the inner membrane and the ATP-binding domain (NBD) is responsible for energy generation.</text>
</comment>
<evidence type="ECO:0000259" key="11">
    <source>
        <dbReference type="PROSITE" id="PS50929"/>
    </source>
</evidence>
<evidence type="ECO:0000256" key="1">
    <source>
        <dbReference type="ARBA" id="ARBA00004651"/>
    </source>
</evidence>
<evidence type="ECO:0000256" key="9">
    <source>
        <dbReference type="SAM" id="Phobius"/>
    </source>
</evidence>
<reference evidence="12 13" key="1">
    <citation type="submission" date="2014-09" db="EMBL/GenBank/DDBJ databases">
        <title>Genome sequencing of Methyloceanibacter caenitepidi Gela4.</title>
        <authorList>
            <person name="Takeuchi M."/>
            <person name="Susumu S."/>
            <person name="Kamagata Y."/>
            <person name="Oshima K."/>
            <person name="Hattori M."/>
            <person name="Iwasaki W."/>
        </authorList>
    </citation>
    <scope>NUCLEOTIDE SEQUENCE [LARGE SCALE GENOMIC DNA]</scope>
    <source>
        <strain evidence="12 13">Gela4</strain>
    </source>
</reference>
<dbReference type="AlphaFoldDB" id="A0A0A8K7F3"/>
<dbReference type="SUPFAM" id="SSF90123">
    <property type="entry name" value="ABC transporter transmembrane region"/>
    <property type="match status" value="1"/>
</dbReference>
<dbReference type="Gene3D" id="1.20.1560.10">
    <property type="entry name" value="ABC transporter type 1, transmembrane domain"/>
    <property type="match status" value="1"/>
</dbReference>
<dbReference type="InterPro" id="IPR036640">
    <property type="entry name" value="ABC1_TM_sf"/>
</dbReference>
<evidence type="ECO:0000313" key="13">
    <source>
        <dbReference type="Proteomes" id="UP000031643"/>
    </source>
</evidence>
<feature type="transmembrane region" description="Helical" evidence="9">
    <location>
        <begin position="173"/>
        <end position="190"/>
    </location>
</feature>
<dbReference type="PROSITE" id="PS00211">
    <property type="entry name" value="ABC_TRANSPORTER_1"/>
    <property type="match status" value="1"/>
</dbReference>
<dbReference type="CDD" id="cd18575">
    <property type="entry name" value="ABC_6TM_bac_exporter_ABCB8_10_like"/>
    <property type="match status" value="1"/>
</dbReference>
<feature type="transmembrane region" description="Helical" evidence="9">
    <location>
        <begin position="287"/>
        <end position="305"/>
    </location>
</feature>
<evidence type="ECO:0000256" key="8">
    <source>
        <dbReference type="ARBA" id="ARBA00024725"/>
    </source>
</evidence>
<dbReference type="NCBIfam" id="TIGR02204">
    <property type="entry name" value="MsbA_rel"/>
    <property type="match status" value="1"/>
</dbReference>
<dbReference type="PROSITE" id="PS50893">
    <property type="entry name" value="ABC_TRANSPORTER_2"/>
    <property type="match status" value="1"/>
</dbReference>
<dbReference type="PROSITE" id="PS50929">
    <property type="entry name" value="ABC_TM1F"/>
    <property type="match status" value="1"/>
</dbReference>
<comment type="subcellular location">
    <subcellularLocation>
        <location evidence="1">Cell membrane</location>
        <topology evidence="1">Multi-pass membrane protein</topology>
    </subcellularLocation>
</comment>
<keyword evidence="6 9" id="KW-1133">Transmembrane helix</keyword>
<comment type="similarity">
    <text evidence="2">Belongs to the ABC transporter superfamily.</text>
</comment>
<protein>
    <submittedName>
        <fullName evidence="12">ABC-type multidrug transport system, ATPase and permease components</fullName>
    </submittedName>
</protein>
<feature type="transmembrane region" description="Helical" evidence="9">
    <location>
        <begin position="255"/>
        <end position="275"/>
    </location>
</feature>
<organism evidence="12 13">
    <name type="scientific">Methyloceanibacter caenitepidi</name>
    <dbReference type="NCBI Taxonomy" id="1384459"/>
    <lineage>
        <taxon>Bacteria</taxon>
        <taxon>Pseudomonadati</taxon>
        <taxon>Pseudomonadota</taxon>
        <taxon>Alphaproteobacteria</taxon>
        <taxon>Hyphomicrobiales</taxon>
        <taxon>Hyphomicrobiaceae</taxon>
        <taxon>Methyloceanibacter</taxon>
    </lineage>
</organism>
<feature type="transmembrane region" description="Helical" evidence="9">
    <location>
        <begin position="150"/>
        <end position="167"/>
    </location>
</feature>
<accession>A0A0A8K7F3</accession>
<dbReference type="Pfam" id="PF00664">
    <property type="entry name" value="ABC_membrane"/>
    <property type="match status" value="1"/>
</dbReference>
<dbReference type="InterPro" id="IPR011527">
    <property type="entry name" value="ABC1_TM_dom"/>
</dbReference>
<dbReference type="InterPro" id="IPR003439">
    <property type="entry name" value="ABC_transporter-like_ATP-bd"/>
</dbReference>
<evidence type="ECO:0000256" key="6">
    <source>
        <dbReference type="ARBA" id="ARBA00022989"/>
    </source>
</evidence>
<evidence type="ECO:0000256" key="2">
    <source>
        <dbReference type="ARBA" id="ARBA00005417"/>
    </source>
</evidence>
<sequence length="593" mass="63043">MEPEETGKPKRVSLRPLGRLKPYLLRHKGMLLAALVSLVVAAGAMLALPLALRRMIDLGFSGIEPELVDVYFGTLVGVGALLAIASAARFYCVNWLGERVVADIRTDVFKHLTGLSPAFYEVSHSGEVMSRLTADTTQVKAAAGTAVSQAMRNLLLVVGSVVMMIVTSPKLSLAVLIAIPLIVLPLVAYGRSVRARSRYAQDTLAEASAYASESLGQVKVLQAFTNERAATSRFRRAMDRAFEAANDRAKARAGLTAIAMFLVFLSVVGVLWYGAQDVLSGSMTGGTLGQFVLYAVFAAAAVGGLSDVWGEVAQAAGAAERLGELLEAESEIQSPPHPTPMPEPGRGEIAFDDVSFTYPLRPDIAALDSVSFTVKPGERVALVGPSGAGKTTIFALLLRFYDPKSGTVRLDDVPVDMADLNALRSRFAMVPQETALFADTVAANIAYGADTATRAQVEAAAKAAFAHDFITELPEGYETQLGEGGVTLSGGQRQRIAIARAVLRDAPILLLDEATSALDTTNETLVQKALDKVMDGRTTLVIAHRLSTVVNADRILVFDRGALVEEGTHQQLIAKSGLYARLASLQFAPDAAE</sequence>
<evidence type="ECO:0000256" key="4">
    <source>
        <dbReference type="ARBA" id="ARBA00022741"/>
    </source>
</evidence>
<dbReference type="GO" id="GO:0015421">
    <property type="term" value="F:ABC-type oligopeptide transporter activity"/>
    <property type="evidence" value="ECO:0007669"/>
    <property type="project" value="TreeGrafter"/>
</dbReference>
<dbReference type="OrthoDB" id="9804259at2"/>
<dbReference type="KEGG" id="mcg:GL4_3025"/>
<dbReference type="SUPFAM" id="SSF52540">
    <property type="entry name" value="P-loop containing nucleoside triphosphate hydrolases"/>
    <property type="match status" value="1"/>
</dbReference>
<evidence type="ECO:0000259" key="10">
    <source>
        <dbReference type="PROSITE" id="PS50893"/>
    </source>
</evidence>
<dbReference type="PANTHER" id="PTHR43394:SF1">
    <property type="entry name" value="ATP-BINDING CASSETTE SUB-FAMILY B MEMBER 10, MITOCHONDRIAL"/>
    <property type="match status" value="1"/>
</dbReference>
<feature type="transmembrane region" description="Helical" evidence="9">
    <location>
        <begin position="70"/>
        <end position="92"/>
    </location>
</feature>
<dbReference type="EMBL" id="AP014648">
    <property type="protein sequence ID" value="BAQ18457.1"/>
    <property type="molecule type" value="Genomic_DNA"/>
</dbReference>
<dbReference type="InterPro" id="IPR039421">
    <property type="entry name" value="Type_1_exporter"/>
</dbReference>